<evidence type="ECO:0000313" key="4">
    <source>
        <dbReference type="Proteomes" id="UP000678545"/>
    </source>
</evidence>
<keyword evidence="3" id="KW-0808">Transferase</keyword>
<organism evidence="3 4">
    <name type="scientific">Undibacterium fentianense</name>
    <dbReference type="NCBI Taxonomy" id="2828728"/>
    <lineage>
        <taxon>Bacteria</taxon>
        <taxon>Pseudomonadati</taxon>
        <taxon>Pseudomonadota</taxon>
        <taxon>Betaproteobacteria</taxon>
        <taxon>Burkholderiales</taxon>
        <taxon>Oxalobacteraceae</taxon>
        <taxon>Undibacterium</taxon>
    </lineage>
</organism>
<dbReference type="InterPro" id="IPR010559">
    <property type="entry name" value="Sig_transdc_His_kin_internal"/>
</dbReference>
<accession>A0A941IG22</accession>
<dbReference type="GO" id="GO:0000155">
    <property type="term" value="F:phosphorelay sensor kinase activity"/>
    <property type="evidence" value="ECO:0007669"/>
    <property type="project" value="InterPro"/>
</dbReference>
<dbReference type="InterPro" id="IPR003594">
    <property type="entry name" value="HATPase_dom"/>
</dbReference>
<dbReference type="AlphaFoldDB" id="A0A941IG22"/>
<dbReference type="InterPro" id="IPR005467">
    <property type="entry name" value="His_kinase_dom"/>
</dbReference>
<comment type="caution">
    <text evidence="3">The sequence shown here is derived from an EMBL/GenBank/DDBJ whole genome shotgun (WGS) entry which is preliminary data.</text>
</comment>
<dbReference type="InterPro" id="IPR036890">
    <property type="entry name" value="HATPase_C_sf"/>
</dbReference>
<dbReference type="Proteomes" id="UP000678545">
    <property type="component" value="Unassembled WGS sequence"/>
</dbReference>
<dbReference type="Pfam" id="PF02518">
    <property type="entry name" value="HATPase_c"/>
    <property type="match status" value="1"/>
</dbReference>
<evidence type="ECO:0000259" key="2">
    <source>
        <dbReference type="PROSITE" id="PS50109"/>
    </source>
</evidence>
<keyword evidence="1" id="KW-1133">Transmembrane helix</keyword>
<gene>
    <name evidence="3" type="ORF">KDM90_13105</name>
</gene>
<keyword evidence="4" id="KW-1185">Reference proteome</keyword>
<protein>
    <submittedName>
        <fullName evidence="3">Histidine kinase</fullName>
    </submittedName>
</protein>
<feature type="domain" description="Histidine kinase" evidence="2">
    <location>
        <begin position="331"/>
        <end position="436"/>
    </location>
</feature>
<dbReference type="SUPFAM" id="SSF55874">
    <property type="entry name" value="ATPase domain of HSP90 chaperone/DNA topoisomerase II/histidine kinase"/>
    <property type="match status" value="1"/>
</dbReference>
<dbReference type="GO" id="GO:0016020">
    <property type="term" value="C:membrane"/>
    <property type="evidence" value="ECO:0007669"/>
    <property type="project" value="InterPro"/>
</dbReference>
<dbReference type="Gene3D" id="3.30.565.10">
    <property type="entry name" value="Histidine kinase-like ATPase, C-terminal domain"/>
    <property type="match status" value="1"/>
</dbReference>
<dbReference type="PROSITE" id="PS50109">
    <property type="entry name" value="HIS_KIN"/>
    <property type="match status" value="1"/>
</dbReference>
<feature type="transmembrane region" description="Helical" evidence="1">
    <location>
        <begin position="113"/>
        <end position="133"/>
    </location>
</feature>
<feature type="transmembrane region" description="Helical" evidence="1">
    <location>
        <begin position="82"/>
        <end position="101"/>
    </location>
</feature>
<name>A0A941IG22_9BURK</name>
<reference evidence="3" key="1">
    <citation type="submission" date="2021-04" db="EMBL/GenBank/DDBJ databases">
        <title>novel species isolated from subtropical streams in China.</title>
        <authorList>
            <person name="Lu H."/>
        </authorList>
    </citation>
    <scope>NUCLEOTIDE SEQUENCE</scope>
    <source>
        <strain evidence="3">FT137W</strain>
    </source>
</reference>
<keyword evidence="1" id="KW-0472">Membrane</keyword>
<evidence type="ECO:0000256" key="1">
    <source>
        <dbReference type="SAM" id="Phobius"/>
    </source>
</evidence>
<keyword evidence="3" id="KW-0418">Kinase</keyword>
<proteinExistence type="predicted"/>
<dbReference type="PANTHER" id="PTHR34220:SF9">
    <property type="entry name" value="SIGNAL TRANSDUCTION HISTIDINE KINASE INTERNAL REGION DOMAIN-CONTAINING PROTEIN"/>
    <property type="match status" value="1"/>
</dbReference>
<keyword evidence="1" id="KW-0812">Transmembrane</keyword>
<dbReference type="Pfam" id="PF06580">
    <property type="entry name" value="His_kinase"/>
    <property type="match status" value="1"/>
</dbReference>
<dbReference type="RefSeq" id="WP_212676060.1">
    <property type="nucleotide sequence ID" value="NZ_JAGSPJ010000005.1"/>
</dbReference>
<evidence type="ECO:0000313" key="3">
    <source>
        <dbReference type="EMBL" id="MBR7800942.1"/>
    </source>
</evidence>
<dbReference type="EMBL" id="JAGSPJ010000005">
    <property type="protein sequence ID" value="MBR7800942.1"/>
    <property type="molecule type" value="Genomic_DNA"/>
</dbReference>
<sequence>MANSKNHPTMLDQPLPDKLINKLGGWALKAHHYPTFSQTWFRYRALSFFTPMLVLALILSTISLIVANEDTPPTELINPYKMFLALYFGIAFNLLAGRWLATQVKKKQWQKQNEILGIAGALLFGILISLVIVETADLFLDKKVQKTSAATKKKLEQLSKSNEVKVGLVITSEEEKKINGVNILFWLVLLSWWGGAGDFRIYLKQRRELDDARTQEKIDQYKNERNLAQMRLSVLASQVEPHFLFNTLSGVRAAMLSDPVRGVAIIDHLVDYLRSTIPQMRDDGNLMLSTVGNQFDSVRSYLGVIHMRIPRLSYTVECPSDLLDCEIPPLMLISLVENAVKHGIEPKKGAVHIKVRANTIDNMPISNSSQNQHTELLCLSVIDDGVGFGSGVSGSGIGLSNIRERLKHLYAGEARLDICMREEGGTEVRIVLPLSREETTLPKFAE</sequence>
<dbReference type="PANTHER" id="PTHR34220">
    <property type="entry name" value="SENSOR HISTIDINE KINASE YPDA"/>
    <property type="match status" value="1"/>
</dbReference>
<feature type="transmembrane region" description="Helical" evidence="1">
    <location>
        <begin position="45"/>
        <end position="67"/>
    </location>
</feature>
<dbReference type="InterPro" id="IPR050640">
    <property type="entry name" value="Bact_2-comp_sensor_kinase"/>
</dbReference>
<dbReference type="SMART" id="SM00387">
    <property type="entry name" value="HATPase_c"/>
    <property type="match status" value="1"/>
</dbReference>